<dbReference type="Proteomes" id="UP001164472">
    <property type="component" value="Chromosome"/>
</dbReference>
<dbReference type="EMBL" id="CP101527">
    <property type="protein sequence ID" value="UZW75058.1"/>
    <property type="molecule type" value="Genomic_DNA"/>
</dbReference>
<name>A0A9E8HI18_9ALTE</name>
<dbReference type="RefSeq" id="WP_251812280.1">
    <property type="nucleotide sequence ID" value="NZ_CP101527.1"/>
</dbReference>
<sequence length="217" mass="25399">MNSEAVFRVIEQAKRSEAKTHAFHHMMEEKIFQLHLLIGLHNEDPAECLVNFATEYIEMAPRVMECVEVCAKEAHADWLFEPFLKTAFNYFVNPSIMFSHYTGLDGLLMKAYLCHRLLEEMYENNKSIRNSQLCAVEVTQANLLAHQLIGEPFANELDESMLMTVKEIAGSPKYYDLNLGTFVEKAQHQTWKWLRDHWQSLLSRNHIQFHFSYRNAL</sequence>
<evidence type="ECO:0000313" key="2">
    <source>
        <dbReference type="Proteomes" id="UP001164472"/>
    </source>
</evidence>
<dbReference type="AlphaFoldDB" id="A0A9E8HI18"/>
<reference evidence="1" key="1">
    <citation type="submission" date="2022-07" db="EMBL/GenBank/DDBJ databases">
        <title>Alkalimarinus sp. nov., isolated from gut of a Alitta virens.</title>
        <authorList>
            <person name="Yang A.I."/>
            <person name="Shin N.-R."/>
        </authorList>
    </citation>
    <scope>NUCLEOTIDE SEQUENCE</scope>
    <source>
        <strain evidence="1">FA028</strain>
    </source>
</reference>
<proteinExistence type="predicted"/>
<gene>
    <name evidence="1" type="ORF">NNL22_00185</name>
</gene>
<evidence type="ECO:0000313" key="1">
    <source>
        <dbReference type="EMBL" id="UZW75058.1"/>
    </source>
</evidence>
<organism evidence="1 2">
    <name type="scientific">Alkalimarinus sediminis</name>
    <dbReference type="NCBI Taxonomy" id="1632866"/>
    <lineage>
        <taxon>Bacteria</taxon>
        <taxon>Pseudomonadati</taxon>
        <taxon>Pseudomonadota</taxon>
        <taxon>Gammaproteobacteria</taxon>
        <taxon>Alteromonadales</taxon>
        <taxon>Alteromonadaceae</taxon>
        <taxon>Alkalimarinus</taxon>
    </lineage>
</organism>
<protein>
    <submittedName>
        <fullName evidence="1">Uncharacterized protein</fullName>
    </submittedName>
</protein>
<accession>A0A9E8HI18</accession>
<keyword evidence="2" id="KW-1185">Reference proteome</keyword>
<dbReference type="KEGG" id="asem:NNL22_00185"/>